<accession>A0AAE4JUY7</accession>
<dbReference type="AlphaFoldDB" id="A0AAE4JUY7"/>
<name>A0AAE4JUY7_CLOSG</name>
<evidence type="ECO:0000313" key="1">
    <source>
        <dbReference type="EMBL" id="MDS1003339.1"/>
    </source>
</evidence>
<organism evidence="1 2">
    <name type="scientific">Clostridium sporogenes</name>
    <dbReference type="NCBI Taxonomy" id="1509"/>
    <lineage>
        <taxon>Bacteria</taxon>
        <taxon>Bacillati</taxon>
        <taxon>Bacillota</taxon>
        <taxon>Clostridia</taxon>
        <taxon>Eubacteriales</taxon>
        <taxon>Clostridiaceae</taxon>
        <taxon>Clostridium</taxon>
    </lineage>
</organism>
<protein>
    <submittedName>
        <fullName evidence="1">Uncharacterized protein</fullName>
    </submittedName>
</protein>
<gene>
    <name evidence="1" type="ORF">P9J83_07505</name>
</gene>
<dbReference type="EMBL" id="JARUIS010000008">
    <property type="protein sequence ID" value="MDS1003339.1"/>
    <property type="molecule type" value="Genomic_DNA"/>
</dbReference>
<evidence type="ECO:0000313" key="2">
    <source>
        <dbReference type="Proteomes" id="UP001182303"/>
    </source>
</evidence>
<reference evidence="1" key="1">
    <citation type="submission" date="2023-04" db="EMBL/GenBank/DDBJ databases">
        <title>Assessment of the microbiological origin of a defect in Grana Padano cheese.</title>
        <authorList>
            <person name="Zago M."/>
            <person name="Rossetti L."/>
            <person name="Bonvini B."/>
            <person name="Carminati D."/>
            <person name="Giraffa G."/>
        </authorList>
    </citation>
    <scope>NUCLEOTIDE SEQUENCE</scope>
    <source>
        <strain evidence="1">4990</strain>
    </source>
</reference>
<sequence length="40" mass="4817">MYLLNRYLKTSNEYIPIKISFEGIGNLIFEDKKIFSKEFL</sequence>
<proteinExistence type="predicted"/>
<dbReference type="Proteomes" id="UP001182303">
    <property type="component" value="Unassembled WGS sequence"/>
</dbReference>
<comment type="caution">
    <text evidence="1">The sequence shown here is derived from an EMBL/GenBank/DDBJ whole genome shotgun (WGS) entry which is preliminary data.</text>
</comment>